<comment type="similarity">
    <text evidence="9 10">Belongs to the TRAFAC class myosin-kinesin ATPase superfamily. Kinesin family.</text>
</comment>
<evidence type="ECO:0000256" key="5">
    <source>
        <dbReference type="ARBA" id="ARBA00022840"/>
    </source>
</evidence>
<dbReference type="GO" id="GO:1990023">
    <property type="term" value="C:mitotic spindle midzone"/>
    <property type="evidence" value="ECO:0000318"/>
    <property type="project" value="GO_Central"/>
</dbReference>
<dbReference type="STRING" id="402676.B6K270"/>
<dbReference type="InterPro" id="IPR036961">
    <property type="entry name" value="Kinesin_motor_dom_sf"/>
</dbReference>
<dbReference type="GO" id="GO:1902426">
    <property type="term" value="P:deactivation of mitotic spindle assembly checkpoint"/>
    <property type="evidence" value="ECO:0007669"/>
    <property type="project" value="EnsemblFungi"/>
</dbReference>
<dbReference type="GO" id="GO:0008574">
    <property type="term" value="F:plus-end-directed microtubule motor activity"/>
    <property type="evidence" value="ECO:0000318"/>
    <property type="project" value="GO_Central"/>
</dbReference>
<dbReference type="GO" id="GO:0005871">
    <property type="term" value="C:kinesin complex"/>
    <property type="evidence" value="ECO:0000318"/>
    <property type="project" value="GO_Central"/>
</dbReference>
<keyword evidence="6" id="KW-0175">Coiled coil</keyword>
<keyword evidence="8" id="KW-0206">Cytoskeleton</keyword>
<dbReference type="GO" id="GO:0061673">
    <property type="term" value="C:mitotic spindle astral microtubule"/>
    <property type="evidence" value="ECO:0000318"/>
    <property type="project" value="GO_Central"/>
</dbReference>
<evidence type="ECO:0000256" key="11">
    <source>
        <dbReference type="SAM" id="MobiDB-lite"/>
    </source>
</evidence>
<dbReference type="GO" id="GO:0016938">
    <property type="term" value="C:kinesin I complex"/>
    <property type="evidence" value="ECO:0007669"/>
    <property type="project" value="EnsemblFungi"/>
</dbReference>
<dbReference type="JaponicusDB" id="SJAG_02336">
    <property type="gene designation" value="klp6"/>
</dbReference>
<keyword evidence="7 9" id="KW-0505">Motor protein</keyword>
<feature type="region of interest" description="Disordered" evidence="11">
    <location>
        <begin position="619"/>
        <end position="653"/>
    </location>
</feature>
<dbReference type="GO" id="GO:0140210">
    <property type="term" value="P:protein transport along microtubule to kinetochore"/>
    <property type="evidence" value="ECO:0007669"/>
    <property type="project" value="EnsemblFungi"/>
</dbReference>
<keyword evidence="4 9" id="KW-0547">Nucleotide-binding</keyword>
<dbReference type="CDD" id="cd01370">
    <property type="entry name" value="KISc_KIP3_like"/>
    <property type="match status" value="1"/>
</dbReference>
<reference evidence="13 15" key="1">
    <citation type="journal article" date="2011" name="Science">
        <title>Comparative functional genomics of the fission yeasts.</title>
        <authorList>
            <person name="Rhind N."/>
            <person name="Chen Z."/>
            <person name="Yassour M."/>
            <person name="Thompson D.A."/>
            <person name="Haas B.J."/>
            <person name="Habib N."/>
            <person name="Wapinski I."/>
            <person name="Roy S."/>
            <person name="Lin M.F."/>
            <person name="Heiman D.I."/>
            <person name="Young S.K."/>
            <person name="Furuya K."/>
            <person name="Guo Y."/>
            <person name="Pidoux A."/>
            <person name="Chen H.M."/>
            <person name="Robbertse B."/>
            <person name="Goldberg J.M."/>
            <person name="Aoki K."/>
            <person name="Bayne E.H."/>
            <person name="Berlin A.M."/>
            <person name="Desjardins C.A."/>
            <person name="Dobbs E."/>
            <person name="Dukaj L."/>
            <person name="Fan L."/>
            <person name="FitzGerald M.G."/>
            <person name="French C."/>
            <person name="Gujja S."/>
            <person name="Hansen K."/>
            <person name="Keifenheim D."/>
            <person name="Levin J.Z."/>
            <person name="Mosher R.A."/>
            <person name="Mueller C.A."/>
            <person name="Pfiffner J."/>
            <person name="Priest M."/>
            <person name="Russ C."/>
            <person name="Smialowska A."/>
            <person name="Swoboda P."/>
            <person name="Sykes S.M."/>
            <person name="Vaughn M."/>
            <person name="Vengrova S."/>
            <person name="Yoder R."/>
            <person name="Zeng Q."/>
            <person name="Allshire R."/>
            <person name="Baulcombe D."/>
            <person name="Birren B.W."/>
            <person name="Brown W."/>
            <person name="Ekwall K."/>
            <person name="Kellis M."/>
            <person name="Leatherwood J."/>
            <person name="Levin H."/>
            <person name="Margalit H."/>
            <person name="Martienssen R."/>
            <person name="Nieduszynski C.A."/>
            <person name="Spatafora J.W."/>
            <person name="Friedman N."/>
            <person name="Dalgaard J.Z."/>
            <person name="Baumann P."/>
            <person name="Niki H."/>
            <person name="Regev A."/>
            <person name="Nusbaum C."/>
        </authorList>
    </citation>
    <scope>NUCLEOTIDE SEQUENCE [LARGE SCALE GENOMIC DNA]</scope>
    <source>
        <strain evidence="15">yFS275 / FY16936</strain>
    </source>
</reference>
<dbReference type="GO" id="GO:0055028">
    <property type="term" value="C:cortical microtubule"/>
    <property type="evidence" value="ECO:0007669"/>
    <property type="project" value="EnsemblFungi"/>
</dbReference>
<name>B6K270_SCHJY</name>
<dbReference type="OrthoDB" id="3176171at2759"/>
<dbReference type="Gene3D" id="3.40.850.10">
    <property type="entry name" value="Kinesin motor domain"/>
    <property type="match status" value="1"/>
</dbReference>
<dbReference type="GO" id="GO:0005634">
    <property type="term" value="C:nucleus"/>
    <property type="evidence" value="ECO:0000318"/>
    <property type="project" value="GO_Central"/>
</dbReference>
<dbReference type="SMART" id="SM00129">
    <property type="entry name" value="KISc"/>
    <property type="match status" value="1"/>
</dbReference>
<gene>
    <name evidence="14" type="primary">klp6</name>
    <name evidence="13" type="ORF">SJAG_02336</name>
</gene>
<feature type="compositionally biased region" description="Low complexity" evidence="11">
    <location>
        <begin position="749"/>
        <end position="780"/>
    </location>
</feature>
<proteinExistence type="inferred from homology"/>
<dbReference type="AlphaFoldDB" id="B6K270"/>
<evidence type="ECO:0000313" key="13">
    <source>
        <dbReference type="EMBL" id="EEB07251.1"/>
    </source>
</evidence>
<feature type="region of interest" description="Disordered" evidence="11">
    <location>
        <begin position="677"/>
        <end position="725"/>
    </location>
</feature>
<evidence type="ECO:0000313" key="15">
    <source>
        <dbReference type="Proteomes" id="UP000001744"/>
    </source>
</evidence>
<evidence type="ECO:0000259" key="12">
    <source>
        <dbReference type="PROSITE" id="PS50067"/>
    </source>
</evidence>
<sequence length="780" mass="87358">MGDTSSICVAVRVRPFTERETRNLISTPSQQHFLGDGSFSAGTVNEQIPERGIRRVIKVLDDNVLIFDPPDENPSYGGAPKGMQVFRRRYKDIRYAFDRLFDDTATQEDVYRGTAQPLLQSIMEGINATVFAYGATGCGKTHTISGRVDDPGIIFLTMRDLFERMEQLRSERTIKLELTYLEIYNETIRDLLDPDNTSTSHRNLNLRESSDHSITVPGLTVFQPTNLDAIMDIIIQGNANRTMSATEANAVSSRSHAVLQIHLKQTLKNNPNQTLHSTLSVIDLAGSERASATKNRGERLIEGANINRSLLALGNCINALCDPRRRQHVPYRDSKLTRLLKFSLGGNCKTVMIVCVSPSSEHYEETHNTLKYGNRAKNIKTKTTQNVLNVDLHINQYVSVIQDLRQRVAFLHEKLAQKTQNSAASKDYIKAKMFETKMKEARSLLKSAFEGSQGLLSDMMKSVRELRRLEDDIKLVKIWLDVADKENTFSNEYIMLAKDHLDSLYTQRSVVTSNINPEEICKSFQNSVSHIIAAFRAEDCTMYADMLQDEVDLLKSIVENQILDTQHESEFLPKITRRVLRNMFLMFPAIAHDDAEVNEELASALDSIIEITPTTKNFRSKTRTQYQQQGASPRIETIQSPRRWKARSPTKSSTVLKPLKKRVRFSSATVPASNAVLMPSSDFSHPRASLGPPRLAASARSHPRTMLPPSPLRPRKSTGATALPSVQKLPVFKPLDSSVRRKSLTALPLTRSVSSSSTSQQRLSLGSGLSTASSAPQPKE</sequence>
<dbReference type="GO" id="GO:0008017">
    <property type="term" value="F:microtubule binding"/>
    <property type="evidence" value="ECO:0000318"/>
    <property type="project" value="GO_Central"/>
</dbReference>
<keyword evidence="3 10" id="KW-0493">Microtubule</keyword>
<dbReference type="InterPro" id="IPR001752">
    <property type="entry name" value="Kinesin_motor_dom"/>
</dbReference>
<keyword evidence="2" id="KW-0963">Cytoplasm</keyword>
<dbReference type="GO" id="GO:0051656">
    <property type="term" value="P:establishment of organelle localization"/>
    <property type="evidence" value="ECO:0007669"/>
    <property type="project" value="UniProtKB-ARBA"/>
</dbReference>
<dbReference type="RefSeq" id="XP_002173544.1">
    <property type="nucleotide sequence ID" value="XM_002173508.2"/>
</dbReference>
<dbReference type="PROSITE" id="PS00411">
    <property type="entry name" value="KINESIN_MOTOR_1"/>
    <property type="match status" value="1"/>
</dbReference>
<dbReference type="Pfam" id="PF00225">
    <property type="entry name" value="Kinesin"/>
    <property type="match status" value="1"/>
</dbReference>
<dbReference type="FunFam" id="3.40.850.10:FF:000090">
    <property type="entry name" value="Kinesin-like protein"/>
    <property type="match status" value="1"/>
</dbReference>
<dbReference type="GO" id="GO:0005524">
    <property type="term" value="F:ATP binding"/>
    <property type="evidence" value="ECO:0007669"/>
    <property type="project" value="UniProtKB-UniRule"/>
</dbReference>
<dbReference type="GO" id="GO:1904511">
    <property type="term" value="C:cytoplasmic microtubule plus-end"/>
    <property type="evidence" value="ECO:0007669"/>
    <property type="project" value="EnsemblFungi"/>
</dbReference>
<dbReference type="VEuPathDB" id="FungiDB:SJAG_02336"/>
<dbReference type="GO" id="GO:0000070">
    <property type="term" value="P:mitotic sister chromatid segregation"/>
    <property type="evidence" value="ECO:0000318"/>
    <property type="project" value="GO_Central"/>
</dbReference>
<organism evidence="13 15">
    <name type="scientific">Schizosaccharomyces japonicus (strain yFS275 / FY16936)</name>
    <name type="common">Fission yeast</name>
    <dbReference type="NCBI Taxonomy" id="402676"/>
    <lineage>
        <taxon>Eukaryota</taxon>
        <taxon>Fungi</taxon>
        <taxon>Dikarya</taxon>
        <taxon>Ascomycota</taxon>
        <taxon>Taphrinomycotina</taxon>
        <taxon>Schizosaccharomycetes</taxon>
        <taxon>Schizosaccharomycetales</taxon>
        <taxon>Schizosaccharomycetaceae</taxon>
        <taxon>Schizosaccharomyces</taxon>
    </lineage>
</organism>
<feature type="binding site" evidence="9">
    <location>
        <begin position="134"/>
        <end position="141"/>
    </location>
    <ligand>
        <name>ATP</name>
        <dbReference type="ChEBI" id="CHEBI:30616"/>
    </ligand>
</feature>
<dbReference type="GeneID" id="7049081"/>
<dbReference type="PANTHER" id="PTHR47968:SF13">
    <property type="entry name" value="KINESIN-LIKE PROTEIN KIF19 ISOFORM X1"/>
    <property type="match status" value="1"/>
</dbReference>
<evidence type="ECO:0000256" key="6">
    <source>
        <dbReference type="ARBA" id="ARBA00023054"/>
    </source>
</evidence>
<dbReference type="GO" id="GO:0000776">
    <property type="term" value="C:kinetochore"/>
    <property type="evidence" value="ECO:0007669"/>
    <property type="project" value="EnsemblFungi"/>
</dbReference>
<dbReference type="EMBL" id="KE651166">
    <property type="protein sequence ID" value="EEB07251.1"/>
    <property type="molecule type" value="Genomic_DNA"/>
</dbReference>
<evidence type="ECO:0000256" key="2">
    <source>
        <dbReference type="ARBA" id="ARBA00022490"/>
    </source>
</evidence>
<dbReference type="OMA" id="EYVRVIY"/>
<evidence type="ECO:0000313" key="14">
    <source>
        <dbReference type="JaponicusDB" id="SJAG_02336"/>
    </source>
</evidence>
<dbReference type="GO" id="GO:0016887">
    <property type="term" value="F:ATP hydrolysis activity"/>
    <property type="evidence" value="ECO:0000318"/>
    <property type="project" value="GO_Central"/>
</dbReference>
<dbReference type="PANTHER" id="PTHR47968">
    <property type="entry name" value="CENTROMERE PROTEIN E"/>
    <property type="match status" value="1"/>
</dbReference>
<feature type="domain" description="Kinesin motor" evidence="12">
    <location>
        <begin position="6"/>
        <end position="379"/>
    </location>
</feature>
<keyword evidence="5 9" id="KW-0067">ATP-binding</keyword>
<dbReference type="InterPro" id="IPR027417">
    <property type="entry name" value="P-loop_NTPase"/>
</dbReference>
<dbReference type="PRINTS" id="PR00380">
    <property type="entry name" value="KINESINHEAVY"/>
</dbReference>
<dbReference type="InterPro" id="IPR019821">
    <property type="entry name" value="Kinesin_motor_CS"/>
</dbReference>
<feature type="region of interest" description="Disordered" evidence="11">
    <location>
        <begin position="740"/>
        <end position="780"/>
    </location>
</feature>
<evidence type="ECO:0000256" key="3">
    <source>
        <dbReference type="ARBA" id="ARBA00022701"/>
    </source>
</evidence>
<dbReference type="Proteomes" id="UP000001744">
    <property type="component" value="Unassembled WGS sequence"/>
</dbReference>
<comment type="subcellular location">
    <subcellularLocation>
        <location evidence="1">Cytoplasm</location>
        <location evidence="1">Cytoskeleton</location>
    </subcellularLocation>
</comment>
<dbReference type="GO" id="GO:0005873">
    <property type="term" value="C:plus-end kinesin complex"/>
    <property type="evidence" value="ECO:0007669"/>
    <property type="project" value="EnsemblFungi"/>
</dbReference>
<dbReference type="PROSITE" id="PS50067">
    <property type="entry name" value="KINESIN_MOTOR_2"/>
    <property type="match status" value="1"/>
</dbReference>
<evidence type="ECO:0000256" key="1">
    <source>
        <dbReference type="ARBA" id="ARBA00004245"/>
    </source>
</evidence>
<dbReference type="InterPro" id="IPR027640">
    <property type="entry name" value="Kinesin-like_fam"/>
</dbReference>
<dbReference type="HOGENOM" id="CLU_001485_21_1_1"/>
<dbReference type="GO" id="GO:0007018">
    <property type="term" value="P:microtubule-based movement"/>
    <property type="evidence" value="ECO:0000318"/>
    <property type="project" value="GO_Central"/>
</dbReference>
<evidence type="ECO:0000256" key="10">
    <source>
        <dbReference type="RuleBase" id="RU000394"/>
    </source>
</evidence>
<dbReference type="GO" id="GO:1990942">
    <property type="term" value="P:mitotic metaphase chromosome recapture"/>
    <property type="evidence" value="ECO:0007669"/>
    <property type="project" value="EnsemblFungi"/>
</dbReference>
<dbReference type="SUPFAM" id="SSF52540">
    <property type="entry name" value="P-loop containing nucleoside triphosphate hydrolases"/>
    <property type="match status" value="1"/>
</dbReference>
<accession>B6K270</accession>
<evidence type="ECO:0000256" key="8">
    <source>
        <dbReference type="ARBA" id="ARBA00023212"/>
    </source>
</evidence>
<protein>
    <recommendedName>
        <fullName evidence="10">Kinesin-like protein</fullName>
    </recommendedName>
</protein>
<dbReference type="eggNOG" id="KOG0242">
    <property type="taxonomic scope" value="Eukaryota"/>
</dbReference>
<dbReference type="GO" id="GO:0061804">
    <property type="term" value="P:mitotic spindle formation (spindle phase one)"/>
    <property type="evidence" value="ECO:0007669"/>
    <property type="project" value="EnsemblFungi"/>
</dbReference>
<dbReference type="GO" id="GO:1990295">
    <property type="term" value="C:post-anaphase microtubule array"/>
    <property type="evidence" value="ECO:0007669"/>
    <property type="project" value="EnsemblFungi"/>
</dbReference>
<evidence type="ECO:0000256" key="7">
    <source>
        <dbReference type="ARBA" id="ARBA00023175"/>
    </source>
</evidence>
<dbReference type="GO" id="GO:0070462">
    <property type="term" value="P:plus-end specific microtubule depolymerization"/>
    <property type="evidence" value="ECO:0007669"/>
    <property type="project" value="EnsemblFungi"/>
</dbReference>
<dbReference type="GO" id="GO:1990758">
    <property type="term" value="P:mitotic sister chromatid biorientation"/>
    <property type="evidence" value="ECO:0007669"/>
    <property type="project" value="EnsemblFungi"/>
</dbReference>
<keyword evidence="15" id="KW-1185">Reference proteome</keyword>
<evidence type="ECO:0000256" key="4">
    <source>
        <dbReference type="ARBA" id="ARBA00022741"/>
    </source>
</evidence>
<evidence type="ECO:0000256" key="9">
    <source>
        <dbReference type="PROSITE-ProRule" id="PRU00283"/>
    </source>
</evidence>
<dbReference type="GO" id="GO:0005737">
    <property type="term" value="C:cytoplasm"/>
    <property type="evidence" value="ECO:0000318"/>
    <property type="project" value="GO_Central"/>
</dbReference>
<feature type="compositionally biased region" description="Polar residues" evidence="11">
    <location>
        <begin position="619"/>
        <end position="631"/>
    </location>
</feature>